<comment type="caution">
    <text evidence="2">The sequence shown here is derived from an EMBL/GenBank/DDBJ whole genome shotgun (WGS) entry which is preliminary data.</text>
</comment>
<name>A0A8X6P5I6_NEPPI</name>
<reference evidence="2" key="1">
    <citation type="submission" date="2020-08" db="EMBL/GenBank/DDBJ databases">
        <title>Multicomponent nature underlies the extraordinary mechanical properties of spider dragline silk.</title>
        <authorList>
            <person name="Kono N."/>
            <person name="Nakamura H."/>
            <person name="Mori M."/>
            <person name="Yoshida Y."/>
            <person name="Ohtoshi R."/>
            <person name="Malay A.D."/>
            <person name="Moran D.A.P."/>
            <person name="Tomita M."/>
            <person name="Numata K."/>
            <person name="Arakawa K."/>
        </authorList>
    </citation>
    <scope>NUCLEOTIDE SEQUENCE</scope>
</reference>
<organism evidence="2 3">
    <name type="scientific">Nephila pilipes</name>
    <name type="common">Giant wood spider</name>
    <name type="synonym">Nephila maculata</name>
    <dbReference type="NCBI Taxonomy" id="299642"/>
    <lineage>
        <taxon>Eukaryota</taxon>
        <taxon>Metazoa</taxon>
        <taxon>Ecdysozoa</taxon>
        <taxon>Arthropoda</taxon>
        <taxon>Chelicerata</taxon>
        <taxon>Arachnida</taxon>
        <taxon>Araneae</taxon>
        <taxon>Araneomorphae</taxon>
        <taxon>Entelegynae</taxon>
        <taxon>Araneoidea</taxon>
        <taxon>Nephilidae</taxon>
        <taxon>Nephila</taxon>
    </lineage>
</organism>
<accession>A0A8X6P5I6</accession>
<dbReference type="EMBL" id="BMAW01016158">
    <property type="protein sequence ID" value="GFT47567.1"/>
    <property type="molecule type" value="Genomic_DNA"/>
</dbReference>
<dbReference type="OrthoDB" id="6420529at2759"/>
<feature type="region of interest" description="Disordered" evidence="1">
    <location>
        <begin position="534"/>
        <end position="583"/>
    </location>
</feature>
<feature type="compositionally biased region" description="Basic residues" evidence="1">
    <location>
        <begin position="556"/>
        <end position="583"/>
    </location>
</feature>
<keyword evidence="3" id="KW-1185">Reference proteome</keyword>
<gene>
    <name evidence="2" type="primary">AVEN_215179_1</name>
    <name evidence="2" type="ORF">NPIL_440891</name>
</gene>
<dbReference type="AlphaFoldDB" id="A0A8X6P5I6"/>
<evidence type="ECO:0000313" key="2">
    <source>
        <dbReference type="EMBL" id="GFT47567.1"/>
    </source>
</evidence>
<evidence type="ECO:0000313" key="3">
    <source>
        <dbReference type="Proteomes" id="UP000887013"/>
    </source>
</evidence>
<proteinExistence type="predicted"/>
<sequence length="583" mass="69432">MQPVKTFPLSNVRGVGKYTLYNPPTLENMVLLELSIVLCYKRKMKHLLFHYLRDCRSKGCKAEPEWSLIQETALQEVQFFPLSSELQLKIVSLGLRLLKNIFEWIDFHCVNPYLQIGIPRFFCWTQFGAINKRLIATKIVSCQWMNSVIKFKIACIYCLFDQIFHQWRNIPDAEKEQFLNKDDSSAVKQHGLVIYWTEIVTRYGNYTEDRLSELKIFHEAFVYAAVTANLAAIQYFTLFLKEEHITLLTYSVQSISWKRKWASNMYSDEYEGFVTFPVDDLFDCFYFIISLMCLSDQNSIICARPLEFLRSFLVSPRQKFFIKMMKRVWHLIPKNTFTILIRDLFLKDLETIMPYEHSMLFYTFSNYTEHYLKVHVSSFNYNYRRLFVAVWERMPFMYKEKISMHSDCGSGFLYHLLFRFDPRIDMMEDFIQRREKIIELLLKSRTTKARVADDSGRVGLFKFLIQEDVATAKSMDFFQNAFVTLEEYKANKIAFDQKFKLISLILDDYSKRKLAGLPVIDETRYIPYLDDIDLTDDTEEEKEEPAEEEEPEKETKRKPKETKPKSKARKKNSWSVSRRRRKK</sequence>
<feature type="compositionally biased region" description="Acidic residues" evidence="1">
    <location>
        <begin position="534"/>
        <end position="552"/>
    </location>
</feature>
<protein>
    <submittedName>
        <fullName evidence="2">Uncharacterized protein</fullName>
    </submittedName>
</protein>
<dbReference type="Proteomes" id="UP000887013">
    <property type="component" value="Unassembled WGS sequence"/>
</dbReference>
<evidence type="ECO:0000256" key="1">
    <source>
        <dbReference type="SAM" id="MobiDB-lite"/>
    </source>
</evidence>